<dbReference type="Proteomes" id="UP000002195">
    <property type="component" value="Unassembled WGS sequence"/>
</dbReference>
<evidence type="ECO:0000256" key="6">
    <source>
        <dbReference type="PROSITE-ProRule" id="PRU00176"/>
    </source>
</evidence>
<evidence type="ECO:0000256" key="4">
    <source>
        <dbReference type="ARBA" id="ARBA00022884"/>
    </source>
</evidence>
<evidence type="ECO:0000256" key="3">
    <source>
        <dbReference type="ARBA" id="ARBA00022490"/>
    </source>
</evidence>
<dbReference type="InterPro" id="IPR033744">
    <property type="entry name" value="RRM_RBM8"/>
</dbReference>
<dbReference type="Reactome" id="R-DDI-72163">
    <property type="pathway name" value="mRNA Splicing - Major Pathway"/>
</dbReference>
<dbReference type="GeneID" id="8625394"/>
<evidence type="ECO:0000256" key="2">
    <source>
        <dbReference type="ARBA" id="ARBA00004496"/>
    </source>
</evidence>
<dbReference type="SMR" id="Q54ME8"/>
<dbReference type="PhylomeDB" id="Q54ME8"/>
<keyword evidence="3" id="KW-0963">Cytoplasm</keyword>
<dbReference type="GO" id="GO:0035145">
    <property type="term" value="C:exon-exon junction complex"/>
    <property type="evidence" value="ECO:0000318"/>
    <property type="project" value="GO_Central"/>
</dbReference>
<dbReference type="InterPro" id="IPR000504">
    <property type="entry name" value="RRM_dom"/>
</dbReference>
<dbReference type="SMART" id="SM00360">
    <property type="entry name" value="RRM"/>
    <property type="match status" value="1"/>
</dbReference>
<dbReference type="PANTHER" id="PTHR45894">
    <property type="entry name" value="RNA-BINDING PROTEIN 8A"/>
    <property type="match status" value="1"/>
</dbReference>
<dbReference type="FunCoup" id="Q54ME8">
    <property type="interactions" value="862"/>
</dbReference>
<feature type="region of interest" description="Disordered" evidence="7">
    <location>
        <begin position="22"/>
        <end position="56"/>
    </location>
</feature>
<feature type="compositionally biased region" description="Low complexity" evidence="7">
    <location>
        <begin position="171"/>
        <end position="180"/>
    </location>
</feature>
<protein>
    <submittedName>
        <fullName evidence="9">RNA recognition motif-containing protein RRM</fullName>
    </submittedName>
</protein>
<evidence type="ECO:0000313" key="9">
    <source>
        <dbReference type="EMBL" id="EAL64437.1"/>
    </source>
</evidence>
<accession>Q54ME8</accession>
<dbReference type="InterPro" id="IPR035979">
    <property type="entry name" value="RBD_domain_sf"/>
</dbReference>
<dbReference type="PROSITE" id="PS50102">
    <property type="entry name" value="RRM"/>
    <property type="match status" value="1"/>
</dbReference>
<dbReference type="EMBL" id="AAFI02000084">
    <property type="protein sequence ID" value="EAL64437.1"/>
    <property type="molecule type" value="Genomic_DNA"/>
</dbReference>
<dbReference type="GO" id="GO:0008380">
    <property type="term" value="P:RNA splicing"/>
    <property type="evidence" value="ECO:0000318"/>
    <property type="project" value="GO_Central"/>
</dbReference>
<dbReference type="SUPFAM" id="SSF54928">
    <property type="entry name" value="RNA-binding domain, RBD"/>
    <property type="match status" value="1"/>
</dbReference>
<feature type="compositionally biased region" description="Basic and acidic residues" evidence="7">
    <location>
        <begin position="39"/>
        <end position="56"/>
    </location>
</feature>
<comment type="subcellular location">
    <subcellularLocation>
        <location evidence="2">Cytoplasm</location>
    </subcellularLocation>
    <subcellularLocation>
        <location evidence="1">Nucleus</location>
    </subcellularLocation>
</comment>
<dbReference type="InParanoid" id="Q54ME8"/>
<dbReference type="RefSeq" id="XP_637941.1">
    <property type="nucleotide sequence ID" value="XM_632849.1"/>
</dbReference>
<evidence type="ECO:0000256" key="7">
    <source>
        <dbReference type="SAM" id="MobiDB-lite"/>
    </source>
</evidence>
<feature type="domain" description="RRM" evidence="8">
    <location>
        <begin position="71"/>
        <end position="149"/>
    </location>
</feature>
<dbReference type="Pfam" id="PF00076">
    <property type="entry name" value="RRM_1"/>
    <property type="match status" value="1"/>
</dbReference>
<dbReference type="GO" id="GO:0005737">
    <property type="term" value="C:cytoplasm"/>
    <property type="evidence" value="ECO:0007669"/>
    <property type="project" value="UniProtKB-SubCell"/>
</dbReference>
<dbReference type="GO" id="GO:0003729">
    <property type="term" value="F:mRNA binding"/>
    <property type="evidence" value="ECO:0000318"/>
    <property type="project" value="GO_Central"/>
</dbReference>
<dbReference type="OMA" id="WAFITGN"/>
<gene>
    <name evidence="9" type="primary">rbm8A</name>
    <name evidence="9" type="ORF">DDB_G0286007</name>
</gene>
<evidence type="ECO:0000256" key="5">
    <source>
        <dbReference type="ARBA" id="ARBA00023242"/>
    </source>
</evidence>
<dbReference type="Gene3D" id="3.30.70.330">
    <property type="match status" value="1"/>
</dbReference>
<dbReference type="AlphaFoldDB" id="Q54ME8"/>
<evidence type="ECO:0000259" key="8">
    <source>
        <dbReference type="PROSITE" id="PS50102"/>
    </source>
</evidence>
<comment type="caution">
    <text evidence="9">The sequence shown here is derived from an EMBL/GenBank/DDBJ whole genome shotgun (WGS) entry which is preliminary data.</text>
</comment>
<dbReference type="PaxDb" id="44689-DDB0233616"/>
<evidence type="ECO:0000256" key="1">
    <source>
        <dbReference type="ARBA" id="ARBA00004123"/>
    </source>
</evidence>
<dbReference type="InterPro" id="IPR012677">
    <property type="entry name" value="Nucleotide-bd_a/b_plait_sf"/>
</dbReference>
<keyword evidence="5" id="KW-0539">Nucleus</keyword>
<dbReference type="FunFam" id="3.30.70.330:FF:001825">
    <property type="match status" value="1"/>
</dbReference>
<dbReference type="CDD" id="cd12324">
    <property type="entry name" value="RRM_RBM8"/>
    <property type="match status" value="1"/>
</dbReference>
<reference evidence="9 10" key="1">
    <citation type="journal article" date="2005" name="Nature">
        <title>The genome of the social amoeba Dictyostelium discoideum.</title>
        <authorList>
            <consortium name="The Dictyostelium discoideum Sequencing Consortium"/>
            <person name="Eichinger L."/>
            <person name="Pachebat J.A."/>
            <person name="Glockner G."/>
            <person name="Rajandream M.A."/>
            <person name="Sucgang R."/>
            <person name="Berriman M."/>
            <person name="Song J."/>
            <person name="Olsen R."/>
            <person name="Szafranski K."/>
            <person name="Xu Q."/>
            <person name="Tunggal B."/>
            <person name="Kummerfeld S."/>
            <person name="Madera M."/>
            <person name="Konfortov B.A."/>
            <person name="Rivero F."/>
            <person name="Bankier A.T."/>
            <person name="Lehmann R."/>
            <person name="Hamlin N."/>
            <person name="Davies R."/>
            <person name="Gaudet P."/>
            <person name="Fey P."/>
            <person name="Pilcher K."/>
            <person name="Chen G."/>
            <person name="Saunders D."/>
            <person name="Sodergren E."/>
            <person name="Davis P."/>
            <person name="Kerhornou A."/>
            <person name="Nie X."/>
            <person name="Hall N."/>
            <person name="Anjard C."/>
            <person name="Hemphill L."/>
            <person name="Bason N."/>
            <person name="Farbrother P."/>
            <person name="Desany B."/>
            <person name="Just E."/>
            <person name="Morio T."/>
            <person name="Rost R."/>
            <person name="Churcher C."/>
            <person name="Cooper J."/>
            <person name="Haydock S."/>
            <person name="van Driessche N."/>
            <person name="Cronin A."/>
            <person name="Goodhead I."/>
            <person name="Muzny D."/>
            <person name="Mourier T."/>
            <person name="Pain A."/>
            <person name="Lu M."/>
            <person name="Harper D."/>
            <person name="Lindsay R."/>
            <person name="Hauser H."/>
            <person name="James K."/>
            <person name="Quiles M."/>
            <person name="Madan Babu M."/>
            <person name="Saito T."/>
            <person name="Buchrieser C."/>
            <person name="Wardroper A."/>
            <person name="Felder M."/>
            <person name="Thangavelu M."/>
            <person name="Johnson D."/>
            <person name="Knights A."/>
            <person name="Loulseged H."/>
            <person name="Mungall K."/>
            <person name="Oliver K."/>
            <person name="Price C."/>
            <person name="Quail M.A."/>
            <person name="Urushihara H."/>
            <person name="Hernandez J."/>
            <person name="Rabbinowitsch E."/>
            <person name="Steffen D."/>
            <person name="Sanders M."/>
            <person name="Ma J."/>
            <person name="Kohara Y."/>
            <person name="Sharp S."/>
            <person name="Simmonds M."/>
            <person name="Spiegler S."/>
            <person name="Tivey A."/>
            <person name="Sugano S."/>
            <person name="White B."/>
            <person name="Walker D."/>
            <person name="Woodward J."/>
            <person name="Winckler T."/>
            <person name="Tanaka Y."/>
            <person name="Shaulsky G."/>
            <person name="Schleicher M."/>
            <person name="Weinstock G."/>
            <person name="Rosenthal A."/>
            <person name="Cox E.C."/>
            <person name="Chisholm R.L."/>
            <person name="Gibbs R."/>
            <person name="Loomis W.F."/>
            <person name="Platzer M."/>
            <person name="Kay R.R."/>
            <person name="Williams J."/>
            <person name="Dear P.H."/>
            <person name="Noegel A.A."/>
            <person name="Barrell B."/>
            <person name="Kuspa A."/>
        </authorList>
    </citation>
    <scope>NUCLEOTIDE SEQUENCE [LARGE SCALE GENOMIC DNA]</scope>
    <source>
        <strain evidence="9 10">AX4</strain>
    </source>
</reference>
<keyword evidence="4 6" id="KW-0694">RNA-binding</keyword>
<feature type="region of interest" description="Disordered" evidence="7">
    <location>
        <begin position="164"/>
        <end position="187"/>
    </location>
</feature>
<dbReference type="InterPro" id="IPR008111">
    <property type="entry name" value="RNA-bd_8"/>
</dbReference>
<dbReference type="HOGENOM" id="CLU_012062_18_1_1"/>
<sequence length="187" mass="21012">MTDKEEVEKIYTKDLRKGILPSKIKGRGANNSDSMDIDSSERYSGKGGEFHSLNDDGGDKVGEPLKSIEGWIIFVRNIQEEVQEPDLMDIFAEYGQIKNIHLNIDRRTGFTKGYALIEYEKRSEAEDAIKNGSGYELAGLKLSVDWAFITGNASLSSGVVSFKSNRKDKNNSNNSNNYRSNKGERRF</sequence>
<name>Q54ME8_DICDI</name>
<dbReference type="eggNOG" id="KOG0130">
    <property type="taxonomic scope" value="Eukaryota"/>
</dbReference>
<dbReference type="VEuPathDB" id="AmoebaDB:DDB_G0286007"/>
<keyword evidence="10" id="KW-1185">Reference proteome</keyword>
<dbReference type="Reactome" id="R-DDI-975957">
    <property type="pathway name" value="Nonsense Mediated Decay (NMD) enhanced by the Exon Junction Complex (EJC)"/>
</dbReference>
<dbReference type="dictyBase" id="DDB_G0286007">
    <property type="gene designation" value="rbm8A"/>
</dbReference>
<organism evidence="9 10">
    <name type="scientific">Dictyostelium discoideum</name>
    <name type="common">Social amoeba</name>
    <dbReference type="NCBI Taxonomy" id="44689"/>
    <lineage>
        <taxon>Eukaryota</taxon>
        <taxon>Amoebozoa</taxon>
        <taxon>Evosea</taxon>
        <taxon>Eumycetozoa</taxon>
        <taxon>Dictyostelia</taxon>
        <taxon>Dictyosteliales</taxon>
        <taxon>Dictyosteliaceae</taxon>
        <taxon>Dictyostelium</taxon>
    </lineage>
</organism>
<proteinExistence type="predicted"/>
<dbReference type="KEGG" id="ddi:DDB_G0286007"/>
<evidence type="ECO:0000313" key="10">
    <source>
        <dbReference type="Proteomes" id="UP000002195"/>
    </source>
</evidence>
<dbReference type="STRING" id="44689.Q54ME8"/>